<comment type="catalytic activity">
    <reaction evidence="6">
        <text>a 2'-deoxycytidine in DNA + S-adenosyl-L-methionine = a 5-methyl-2'-deoxycytidine in DNA + S-adenosyl-L-homocysteine + H(+)</text>
        <dbReference type="Rhea" id="RHEA:13681"/>
        <dbReference type="Rhea" id="RHEA-COMP:11369"/>
        <dbReference type="Rhea" id="RHEA-COMP:11370"/>
        <dbReference type="ChEBI" id="CHEBI:15378"/>
        <dbReference type="ChEBI" id="CHEBI:57856"/>
        <dbReference type="ChEBI" id="CHEBI:59789"/>
        <dbReference type="ChEBI" id="CHEBI:85452"/>
        <dbReference type="ChEBI" id="CHEBI:85454"/>
        <dbReference type="EC" id="2.1.1.37"/>
    </reaction>
</comment>
<dbReference type="EC" id="2.1.1.37" evidence="1"/>
<dbReference type="Pfam" id="PF00145">
    <property type="entry name" value="DNA_methylase"/>
    <property type="match status" value="2"/>
</dbReference>
<dbReference type="GO" id="GO:0003886">
    <property type="term" value="F:DNA (cytosine-5-)-methyltransferase activity"/>
    <property type="evidence" value="ECO:0007669"/>
    <property type="project" value="UniProtKB-EC"/>
</dbReference>
<keyword evidence="8" id="KW-0614">Plasmid</keyword>
<evidence type="ECO:0000256" key="6">
    <source>
        <dbReference type="ARBA" id="ARBA00047422"/>
    </source>
</evidence>
<evidence type="ECO:0000256" key="1">
    <source>
        <dbReference type="ARBA" id="ARBA00011975"/>
    </source>
</evidence>
<dbReference type="PANTHER" id="PTHR10629:SF52">
    <property type="entry name" value="DNA (CYTOSINE-5)-METHYLTRANSFERASE 1"/>
    <property type="match status" value="1"/>
</dbReference>
<dbReference type="RefSeq" id="WP_264019260.1">
    <property type="nucleotide sequence ID" value="NZ_CP096974.1"/>
</dbReference>
<evidence type="ECO:0000256" key="2">
    <source>
        <dbReference type="ARBA" id="ARBA00022603"/>
    </source>
</evidence>
<keyword evidence="4 7" id="KW-0949">S-adenosyl-L-methionine</keyword>
<dbReference type="Gene3D" id="3.90.120.10">
    <property type="entry name" value="DNA Methylase, subunit A, domain 2"/>
    <property type="match status" value="1"/>
</dbReference>
<dbReference type="InterPro" id="IPR031303">
    <property type="entry name" value="C5_meth_CS"/>
</dbReference>
<organism evidence="8 9">
    <name type="scientific">Halomonas qinghailakensis</name>
    <dbReference type="NCBI Taxonomy" id="2937790"/>
    <lineage>
        <taxon>Bacteria</taxon>
        <taxon>Pseudomonadati</taxon>
        <taxon>Pseudomonadota</taxon>
        <taxon>Gammaproteobacteria</taxon>
        <taxon>Oceanospirillales</taxon>
        <taxon>Halomonadaceae</taxon>
        <taxon>Halomonas</taxon>
    </lineage>
</organism>
<dbReference type="PROSITE" id="PS00095">
    <property type="entry name" value="C5_MTASE_2"/>
    <property type="match status" value="1"/>
</dbReference>
<reference evidence="8" key="1">
    <citation type="submission" date="2022-05" db="EMBL/GenBank/DDBJ databases">
        <title>Complete sequence of a novel PHA-producing Halomonas strain.</title>
        <authorList>
            <person name="Zheng Z."/>
        </authorList>
    </citation>
    <scope>NUCLEOTIDE SEQUENCE</scope>
    <source>
        <strain evidence="8">ZZQ-149</strain>
        <plasmid evidence="8">pH149-1</plasmid>
    </source>
</reference>
<dbReference type="GO" id="GO:0009307">
    <property type="term" value="P:DNA restriction-modification system"/>
    <property type="evidence" value="ECO:0007669"/>
    <property type="project" value="UniProtKB-KW"/>
</dbReference>
<dbReference type="PANTHER" id="PTHR10629">
    <property type="entry name" value="CYTOSINE-SPECIFIC METHYLTRANSFERASE"/>
    <property type="match status" value="1"/>
</dbReference>
<dbReference type="GO" id="GO:0044027">
    <property type="term" value="P:negative regulation of gene expression via chromosomal CpG island methylation"/>
    <property type="evidence" value="ECO:0007669"/>
    <property type="project" value="TreeGrafter"/>
</dbReference>
<dbReference type="InterPro" id="IPR001525">
    <property type="entry name" value="C5_MeTfrase"/>
</dbReference>
<dbReference type="Gene3D" id="3.40.50.150">
    <property type="entry name" value="Vaccinia Virus protein VP39"/>
    <property type="match status" value="1"/>
</dbReference>
<accession>A0AA46TU41</accession>
<dbReference type="KEGG" id="hqn:M0220_17295"/>
<proteinExistence type="inferred from homology"/>
<dbReference type="PROSITE" id="PS51679">
    <property type="entry name" value="SAM_MT_C5"/>
    <property type="match status" value="1"/>
</dbReference>
<dbReference type="AlphaFoldDB" id="A0AA46TU41"/>
<feature type="active site" evidence="7">
    <location>
        <position position="80"/>
    </location>
</feature>
<dbReference type="SUPFAM" id="SSF53335">
    <property type="entry name" value="S-adenosyl-L-methionine-dependent methyltransferases"/>
    <property type="match status" value="1"/>
</dbReference>
<evidence type="ECO:0000256" key="5">
    <source>
        <dbReference type="ARBA" id="ARBA00022747"/>
    </source>
</evidence>
<evidence type="ECO:0000256" key="3">
    <source>
        <dbReference type="ARBA" id="ARBA00022679"/>
    </source>
</evidence>
<dbReference type="InterPro" id="IPR018117">
    <property type="entry name" value="C5_DNA_meth_AS"/>
</dbReference>
<dbReference type="InterPro" id="IPR050390">
    <property type="entry name" value="C5-Methyltransferase"/>
</dbReference>
<dbReference type="EMBL" id="CP096974">
    <property type="protein sequence ID" value="UYO76376.1"/>
    <property type="molecule type" value="Genomic_DNA"/>
</dbReference>
<protein>
    <recommendedName>
        <fullName evidence="1">DNA (cytosine-5-)-methyltransferase</fullName>
        <ecNumber evidence="1">2.1.1.37</ecNumber>
    </recommendedName>
</protein>
<dbReference type="PROSITE" id="PS00094">
    <property type="entry name" value="C5_MTASE_1"/>
    <property type="match status" value="1"/>
</dbReference>
<comment type="similarity">
    <text evidence="7">Belongs to the class I-like SAM-binding methyltransferase superfamily. C5-methyltransferase family.</text>
</comment>
<keyword evidence="9" id="KW-1185">Reference proteome</keyword>
<keyword evidence="3 7" id="KW-0808">Transferase</keyword>
<evidence type="ECO:0000256" key="4">
    <source>
        <dbReference type="ARBA" id="ARBA00022691"/>
    </source>
</evidence>
<evidence type="ECO:0000256" key="7">
    <source>
        <dbReference type="PROSITE-ProRule" id="PRU01016"/>
    </source>
</evidence>
<dbReference type="GO" id="GO:0003677">
    <property type="term" value="F:DNA binding"/>
    <property type="evidence" value="ECO:0007669"/>
    <property type="project" value="TreeGrafter"/>
</dbReference>
<geneLocation type="plasmid" evidence="8 9">
    <name>pH149-1</name>
</geneLocation>
<dbReference type="GO" id="GO:0032259">
    <property type="term" value="P:methylation"/>
    <property type="evidence" value="ECO:0007669"/>
    <property type="project" value="UniProtKB-KW"/>
</dbReference>
<name>A0AA46TU41_9GAMM</name>
<dbReference type="PRINTS" id="PR00105">
    <property type="entry name" value="C5METTRFRASE"/>
</dbReference>
<sequence length="407" mass="45928">MKSVELFAGAGGLAMGVTLAGFESLAVAEWDRWACDTIRENQHNGYPLVKDWPLWEGDVHVFDWSSIPEGIDLLAGGPPCQPFSMGGQHKAFGDKRDMFPVTVEAVRRLKPKSFLIENVRGLTRTSFHEYFQYIQLQLEFPEVARHNGETWLEHLKRLREEKTSGALHFNGLTYNLFPVLVNAADYGIPQKRERIFIVGFRSDLGVEWSPPDTTHSLDALLYDKWVTGDYWERHRIPKSCRPAVPERQIKRVEKLGNSVLPNVHKPWRTVRDALVDVPDPREEGASFFRDHKFQDGARVYKGHTGSPLDLPSKTLKAGVHGVPGGENMMVCDDGSVRYFTVRESARLQNFPDGYTFHGAWSEAMRQLGNAVPVALARTMACSIAEQLALAQLRNLANEQRSSSRKMA</sequence>
<evidence type="ECO:0000313" key="9">
    <source>
        <dbReference type="Proteomes" id="UP001164935"/>
    </source>
</evidence>
<evidence type="ECO:0000313" key="8">
    <source>
        <dbReference type="EMBL" id="UYO76376.1"/>
    </source>
</evidence>
<gene>
    <name evidence="8" type="ORF">M0220_17295</name>
</gene>
<dbReference type="Proteomes" id="UP001164935">
    <property type="component" value="Plasmid pH149-1"/>
</dbReference>
<keyword evidence="5" id="KW-0680">Restriction system</keyword>
<keyword evidence="2 7" id="KW-0489">Methyltransferase</keyword>
<dbReference type="InterPro" id="IPR029063">
    <property type="entry name" value="SAM-dependent_MTases_sf"/>
</dbReference>
<dbReference type="REBASE" id="670338">
    <property type="entry name" value="M.Hsp149ORF17295P"/>
</dbReference>